<dbReference type="PANTHER" id="PTHR46423:SF1">
    <property type="entry name" value="RNA POLYMERASE II-ASSOCIATED PROTEIN 3"/>
    <property type="match status" value="1"/>
</dbReference>
<dbReference type="SUPFAM" id="SSF48452">
    <property type="entry name" value="TPR-like"/>
    <property type="match status" value="1"/>
</dbReference>
<dbReference type="EMBL" id="JARKIB010000032">
    <property type="protein sequence ID" value="KAJ7762483.1"/>
    <property type="molecule type" value="Genomic_DNA"/>
</dbReference>
<gene>
    <name evidence="5" type="ORF">B0H16DRAFT_1311617</name>
</gene>
<evidence type="ECO:0000256" key="4">
    <source>
        <dbReference type="SAM" id="MobiDB-lite"/>
    </source>
</evidence>
<dbReference type="InterPro" id="IPR013105">
    <property type="entry name" value="TPR_2"/>
</dbReference>
<reference evidence="5" key="1">
    <citation type="submission" date="2023-03" db="EMBL/GenBank/DDBJ databases">
        <title>Massive genome expansion in bonnet fungi (Mycena s.s.) driven by repeated elements and novel gene families across ecological guilds.</title>
        <authorList>
            <consortium name="Lawrence Berkeley National Laboratory"/>
            <person name="Harder C.B."/>
            <person name="Miyauchi S."/>
            <person name="Viragh M."/>
            <person name="Kuo A."/>
            <person name="Thoen E."/>
            <person name="Andreopoulos B."/>
            <person name="Lu D."/>
            <person name="Skrede I."/>
            <person name="Drula E."/>
            <person name="Henrissat B."/>
            <person name="Morin E."/>
            <person name="Kohler A."/>
            <person name="Barry K."/>
            <person name="LaButti K."/>
            <person name="Morin E."/>
            <person name="Salamov A."/>
            <person name="Lipzen A."/>
            <person name="Mereny Z."/>
            <person name="Hegedus B."/>
            <person name="Baldrian P."/>
            <person name="Stursova M."/>
            <person name="Weitz H."/>
            <person name="Taylor A."/>
            <person name="Grigoriev I.V."/>
            <person name="Nagy L.G."/>
            <person name="Martin F."/>
            <person name="Kauserud H."/>
        </authorList>
    </citation>
    <scope>NUCLEOTIDE SEQUENCE</scope>
    <source>
        <strain evidence="5">CBHHK182m</strain>
    </source>
</reference>
<dbReference type="AlphaFoldDB" id="A0AAD7JD99"/>
<dbReference type="GO" id="GO:0101031">
    <property type="term" value="C:protein folding chaperone complex"/>
    <property type="evidence" value="ECO:0007669"/>
    <property type="project" value="TreeGrafter"/>
</dbReference>
<dbReference type="PROSITE" id="PS50005">
    <property type="entry name" value="TPR"/>
    <property type="match status" value="1"/>
</dbReference>
<dbReference type="SMART" id="SM00028">
    <property type="entry name" value="TPR"/>
    <property type="match status" value="2"/>
</dbReference>
<dbReference type="Proteomes" id="UP001215598">
    <property type="component" value="Unassembled WGS sequence"/>
</dbReference>
<evidence type="ECO:0000313" key="6">
    <source>
        <dbReference type="Proteomes" id="UP001215598"/>
    </source>
</evidence>
<feature type="repeat" description="TPR" evidence="3">
    <location>
        <begin position="154"/>
        <end position="187"/>
    </location>
</feature>
<comment type="caution">
    <text evidence="5">The sequence shown here is derived from an EMBL/GenBank/DDBJ whole genome shotgun (WGS) entry which is preliminary data.</text>
</comment>
<dbReference type="PANTHER" id="PTHR46423">
    <property type="entry name" value="RNA POLYMERASE II-ASSOCIATED PROTEIN 3"/>
    <property type="match status" value="1"/>
</dbReference>
<evidence type="ECO:0000256" key="1">
    <source>
        <dbReference type="ARBA" id="ARBA00022737"/>
    </source>
</evidence>
<feature type="region of interest" description="Disordered" evidence="4">
    <location>
        <begin position="57"/>
        <end position="76"/>
    </location>
</feature>
<keyword evidence="1" id="KW-0677">Repeat</keyword>
<evidence type="ECO:0000313" key="5">
    <source>
        <dbReference type="EMBL" id="KAJ7762483.1"/>
    </source>
</evidence>
<accession>A0AAD7JD99</accession>
<organism evidence="5 6">
    <name type="scientific">Mycena metata</name>
    <dbReference type="NCBI Taxonomy" id="1033252"/>
    <lineage>
        <taxon>Eukaryota</taxon>
        <taxon>Fungi</taxon>
        <taxon>Dikarya</taxon>
        <taxon>Basidiomycota</taxon>
        <taxon>Agaricomycotina</taxon>
        <taxon>Agaricomycetes</taxon>
        <taxon>Agaricomycetidae</taxon>
        <taxon>Agaricales</taxon>
        <taxon>Marasmiineae</taxon>
        <taxon>Mycenaceae</taxon>
        <taxon>Mycena</taxon>
    </lineage>
</organism>
<protein>
    <submittedName>
        <fullName evidence="5">TPR-like protein</fullName>
    </submittedName>
</protein>
<keyword evidence="6" id="KW-1185">Reference proteome</keyword>
<dbReference type="Gene3D" id="1.25.40.10">
    <property type="entry name" value="Tetratricopeptide repeat domain"/>
    <property type="match status" value="1"/>
</dbReference>
<keyword evidence="2 3" id="KW-0802">TPR repeat</keyword>
<proteinExistence type="predicted"/>
<dbReference type="InterPro" id="IPR011990">
    <property type="entry name" value="TPR-like_helical_dom_sf"/>
</dbReference>
<dbReference type="InterPro" id="IPR051966">
    <property type="entry name" value="RPAP3"/>
</dbReference>
<evidence type="ECO:0000256" key="3">
    <source>
        <dbReference type="PROSITE-ProRule" id="PRU00339"/>
    </source>
</evidence>
<evidence type="ECO:0000256" key="2">
    <source>
        <dbReference type="ARBA" id="ARBA00022803"/>
    </source>
</evidence>
<name>A0AAD7JD99_9AGAR</name>
<sequence length="243" mass="28121">MYKRGDPWNPYDPASIAFPPSQAEYIARMQERIASIKELMDNPEELAAVRQMALDDAAERERTGETEAEQQLREKREWAAAAERSENFKEEDNEAFKNGDYKTAYVIYTACMCLTHYEPLYPLNRAAAALKLKMYEKAVQDATSALDKGNYKRAKALFRRAQGRCFLGEWEKAEEDYTEALILQPEDRLDGFEELKRLRSLPVDDQNTWISEQGPLTLLDVFEEGEVKRRAEELVGHEIKLLR</sequence>
<dbReference type="InterPro" id="IPR019734">
    <property type="entry name" value="TPR_rpt"/>
</dbReference>
<dbReference type="Pfam" id="PF07719">
    <property type="entry name" value="TPR_2"/>
    <property type="match status" value="1"/>
</dbReference>